<comment type="caution">
    <text evidence="2">The sequence shown here is derived from an EMBL/GenBank/DDBJ whole genome shotgun (WGS) entry which is preliminary data.</text>
</comment>
<dbReference type="InterPro" id="IPR009040">
    <property type="entry name" value="Ferritin-like_diiron"/>
</dbReference>
<dbReference type="AlphaFoldDB" id="A0A3M2L9T4"/>
<dbReference type="Proteomes" id="UP000279275">
    <property type="component" value="Unassembled WGS sequence"/>
</dbReference>
<dbReference type="RefSeq" id="WP_122187098.1">
    <property type="nucleotide sequence ID" value="NZ_RFFH01000002.1"/>
</dbReference>
<evidence type="ECO:0000259" key="1">
    <source>
        <dbReference type="PROSITE" id="PS50905"/>
    </source>
</evidence>
<proteinExistence type="predicted"/>
<dbReference type="EMBL" id="RFFH01000002">
    <property type="protein sequence ID" value="RMI34174.1"/>
    <property type="molecule type" value="Genomic_DNA"/>
</dbReference>
<dbReference type="OrthoDB" id="9801481at2"/>
<feature type="domain" description="Ferritin-like diiron" evidence="1">
    <location>
        <begin position="3"/>
        <end position="148"/>
    </location>
</feature>
<accession>A0A3M2L9T4</accession>
<dbReference type="InterPro" id="IPR008331">
    <property type="entry name" value="Ferritin_DPS_dom"/>
</dbReference>
<keyword evidence="3" id="KW-1185">Reference proteome</keyword>
<protein>
    <submittedName>
        <fullName evidence="2">Ferritin</fullName>
    </submittedName>
</protein>
<gene>
    <name evidence="2" type="ORF">EBN03_07065</name>
</gene>
<dbReference type="PROSITE" id="PS50905">
    <property type="entry name" value="FERRITIN_LIKE"/>
    <property type="match status" value="1"/>
</dbReference>
<dbReference type="GO" id="GO:0008199">
    <property type="term" value="F:ferric iron binding"/>
    <property type="evidence" value="ECO:0007669"/>
    <property type="project" value="InterPro"/>
</dbReference>
<dbReference type="Gene3D" id="1.20.1260.10">
    <property type="match status" value="1"/>
</dbReference>
<organism evidence="2 3">
    <name type="scientific">Nocardia stercoris</name>
    <dbReference type="NCBI Taxonomy" id="2483361"/>
    <lineage>
        <taxon>Bacteria</taxon>
        <taxon>Bacillati</taxon>
        <taxon>Actinomycetota</taxon>
        <taxon>Actinomycetes</taxon>
        <taxon>Mycobacteriales</taxon>
        <taxon>Nocardiaceae</taxon>
        <taxon>Nocardia</taxon>
    </lineage>
</organism>
<dbReference type="InterPro" id="IPR009078">
    <property type="entry name" value="Ferritin-like_SF"/>
</dbReference>
<dbReference type="Pfam" id="PF00210">
    <property type="entry name" value="Ferritin"/>
    <property type="match status" value="1"/>
</dbReference>
<evidence type="ECO:0000313" key="2">
    <source>
        <dbReference type="EMBL" id="RMI34174.1"/>
    </source>
</evidence>
<evidence type="ECO:0000313" key="3">
    <source>
        <dbReference type="Proteomes" id="UP000279275"/>
    </source>
</evidence>
<dbReference type="SUPFAM" id="SSF47240">
    <property type="entry name" value="Ferritin-like"/>
    <property type="match status" value="1"/>
</dbReference>
<name>A0A3M2L9T4_9NOCA</name>
<dbReference type="InterPro" id="IPR012347">
    <property type="entry name" value="Ferritin-like"/>
</dbReference>
<reference evidence="2 3" key="1">
    <citation type="submission" date="2018-10" db="EMBL/GenBank/DDBJ databases">
        <title>Isolation from cow dung.</title>
        <authorList>
            <person name="Ling L."/>
        </authorList>
    </citation>
    <scope>NUCLEOTIDE SEQUENCE [LARGE SCALE GENOMIC DNA]</scope>
    <source>
        <strain evidence="2 3">NEAU-LL90</strain>
    </source>
</reference>
<sequence>MPNATGDTFAELLRTQIRHEFTAAQQYLAAAVHLDALRLPRLAAICYGNADDKRTHALRMVRYLLDRDLPVTIGEIGAIRSEFDTASSTIAFLGGYERNLTDQITALARAARASGDFLGEQFVRWFLKDQVDEVARMSTLLTVCERATDLFEVEEFVAREVRPLTADATAPRPAGR</sequence>